<dbReference type="InterPro" id="IPR015854">
    <property type="entry name" value="ABC_transpr_LolD-like"/>
</dbReference>
<evidence type="ECO:0000256" key="1">
    <source>
        <dbReference type="ARBA" id="ARBA00022448"/>
    </source>
</evidence>
<keyword evidence="2" id="KW-0547">Nucleotide-binding</keyword>
<dbReference type="EMBL" id="JAQQAL010000024">
    <property type="protein sequence ID" value="MDC7227376.1"/>
    <property type="molecule type" value="Genomic_DNA"/>
</dbReference>
<evidence type="ECO:0000256" key="2">
    <source>
        <dbReference type="ARBA" id="ARBA00022741"/>
    </source>
</evidence>
<dbReference type="GO" id="GO:0005886">
    <property type="term" value="C:plasma membrane"/>
    <property type="evidence" value="ECO:0007669"/>
    <property type="project" value="TreeGrafter"/>
</dbReference>
<dbReference type="Gene3D" id="3.40.50.300">
    <property type="entry name" value="P-loop containing nucleotide triphosphate hydrolases"/>
    <property type="match status" value="1"/>
</dbReference>
<dbReference type="InterPro" id="IPR003593">
    <property type="entry name" value="AAA+_ATPase"/>
</dbReference>
<proteinExistence type="inferred from homology"/>
<dbReference type="PANTHER" id="PTHR24220:SF86">
    <property type="entry name" value="ABC TRANSPORTER ABCH.1"/>
    <property type="match status" value="1"/>
</dbReference>
<evidence type="ECO:0000256" key="3">
    <source>
        <dbReference type="ARBA" id="ARBA00022840"/>
    </source>
</evidence>
<dbReference type="PANTHER" id="PTHR24220">
    <property type="entry name" value="IMPORT ATP-BINDING PROTEIN"/>
    <property type="match status" value="1"/>
</dbReference>
<keyword evidence="1" id="KW-0813">Transport</keyword>
<dbReference type="InterPro" id="IPR003439">
    <property type="entry name" value="ABC_transporter-like_ATP-bd"/>
</dbReference>
<evidence type="ECO:0000259" key="5">
    <source>
        <dbReference type="PROSITE" id="PS50893"/>
    </source>
</evidence>
<dbReference type="GO" id="GO:0016887">
    <property type="term" value="F:ATP hydrolysis activity"/>
    <property type="evidence" value="ECO:0007669"/>
    <property type="project" value="InterPro"/>
</dbReference>
<dbReference type="AlphaFoldDB" id="A0AAJ1IJQ9"/>
<accession>A0AAJ1IJQ9</accession>
<organism evidence="6 7">
    <name type="scientific">Candidatus Thalassospirochaeta sargassi</name>
    <dbReference type="NCBI Taxonomy" id="3119039"/>
    <lineage>
        <taxon>Bacteria</taxon>
        <taxon>Pseudomonadati</taxon>
        <taxon>Spirochaetota</taxon>
        <taxon>Spirochaetia</taxon>
        <taxon>Spirochaetales</taxon>
        <taxon>Spirochaetaceae</taxon>
        <taxon>Candidatus Thalassospirochaeta</taxon>
    </lineage>
</organism>
<dbReference type="GO" id="GO:0022857">
    <property type="term" value="F:transmembrane transporter activity"/>
    <property type="evidence" value="ECO:0007669"/>
    <property type="project" value="TreeGrafter"/>
</dbReference>
<dbReference type="CDD" id="cd03255">
    <property type="entry name" value="ABC_MJ0796_LolCDE_FtsE"/>
    <property type="match status" value="1"/>
</dbReference>
<evidence type="ECO:0000313" key="7">
    <source>
        <dbReference type="Proteomes" id="UP001221217"/>
    </source>
</evidence>
<keyword evidence="3 6" id="KW-0067">ATP-binding</keyword>
<dbReference type="PROSITE" id="PS50893">
    <property type="entry name" value="ABC_TRANSPORTER_2"/>
    <property type="match status" value="1"/>
</dbReference>
<dbReference type="GO" id="GO:0098796">
    <property type="term" value="C:membrane protein complex"/>
    <property type="evidence" value="ECO:0007669"/>
    <property type="project" value="UniProtKB-ARBA"/>
</dbReference>
<feature type="domain" description="ABC transporter" evidence="5">
    <location>
        <begin position="4"/>
        <end position="237"/>
    </location>
</feature>
<gene>
    <name evidence="6" type="ORF">PQJ61_11495</name>
</gene>
<evidence type="ECO:0000313" key="6">
    <source>
        <dbReference type="EMBL" id="MDC7227376.1"/>
    </source>
</evidence>
<evidence type="ECO:0000256" key="4">
    <source>
        <dbReference type="ARBA" id="ARBA00038388"/>
    </source>
</evidence>
<dbReference type="FunFam" id="3.40.50.300:FF:000032">
    <property type="entry name" value="Export ABC transporter ATP-binding protein"/>
    <property type="match status" value="1"/>
</dbReference>
<reference evidence="6 7" key="1">
    <citation type="submission" date="2022-12" db="EMBL/GenBank/DDBJ databases">
        <title>Metagenome assembled genome from gulf of manar.</title>
        <authorList>
            <person name="Kohli P."/>
            <person name="Pk S."/>
            <person name="Venkata Ramana C."/>
            <person name="Sasikala C."/>
        </authorList>
    </citation>
    <scope>NUCLEOTIDE SEQUENCE [LARGE SCALE GENOMIC DNA]</scope>
    <source>
        <strain evidence="6">JB008</strain>
    </source>
</reference>
<comment type="similarity">
    <text evidence="4">Belongs to the ABC transporter superfamily. Macrolide exporter (TC 3.A.1.122) family.</text>
</comment>
<dbReference type="Proteomes" id="UP001221217">
    <property type="component" value="Unassembled WGS sequence"/>
</dbReference>
<name>A0AAJ1IJQ9_9SPIO</name>
<dbReference type="SUPFAM" id="SSF52540">
    <property type="entry name" value="P-loop containing nucleoside triphosphate hydrolases"/>
    <property type="match status" value="1"/>
</dbReference>
<dbReference type="Pfam" id="PF00005">
    <property type="entry name" value="ABC_tran"/>
    <property type="match status" value="1"/>
</dbReference>
<dbReference type="InterPro" id="IPR017871">
    <property type="entry name" value="ABC_transporter-like_CS"/>
</dbReference>
<comment type="caution">
    <text evidence="6">The sequence shown here is derived from an EMBL/GenBank/DDBJ whole genome shotgun (WGS) entry which is preliminary data.</text>
</comment>
<dbReference type="SMART" id="SM00382">
    <property type="entry name" value="AAA"/>
    <property type="match status" value="1"/>
</dbReference>
<protein>
    <submittedName>
        <fullName evidence="6">ABC transporter ATP-binding protein</fullName>
    </submittedName>
</protein>
<dbReference type="GO" id="GO:0005524">
    <property type="term" value="F:ATP binding"/>
    <property type="evidence" value="ECO:0007669"/>
    <property type="project" value="UniProtKB-KW"/>
</dbReference>
<dbReference type="InterPro" id="IPR017911">
    <property type="entry name" value="MacB-like_ATP-bd"/>
</dbReference>
<dbReference type="InterPro" id="IPR027417">
    <property type="entry name" value="P-loop_NTPase"/>
</dbReference>
<dbReference type="PROSITE" id="PS00211">
    <property type="entry name" value="ABC_TRANSPORTER_1"/>
    <property type="match status" value="1"/>
</dbReference>
<sequence>MAIVELKEVKKVYPLGKTEVHAVKGVSFEICKGDFISIAGPSGSGKSTILNMIGCIDVPTEGQVLINGTETGGLSDRDITDLRHEVLGFIFQSFNLIPVLNVYENVEFPLLLGKSRMTKAEKSDWIDMLIDEVGLQEWRNHKPNELSGGQRQRVAIARALVTKPEIVLADEPTANLDSVTSEAIINLMKKINRDLGTTFIFSTHDPTIVDVADHIIRLRDGLISDNYRQDDARACRE</sequence>